<evidence type="ECO:0000259" key="8">
    <source>
        <dbReference type="Pfam" id="PF00152"/>
    </source>
</evidence>
<dbReference type="InterPro" id="IPR045864">
    <property type="entry name" value="aa-tRNA-synth_II/BPL/LPL"/>
</dbReference>
<evidence type="ECO:0000256" key="4">
    <source>
        <dbReference type="ARBA" id="ARBA00022917"/>
    </source>
</evidence>
<feature type="domain" description="Aminoacyl-tRNA synthetase class II (D/K/N)" evidence="8">
    <location>
        <begin position="424"/>
        <end position="708"/>
    </location>
</feature>
<gene>
    <name evidence="9" type="ORF">Taro_001119</name>
</gene>
<dbReference type="Gene3D" id="3.30.930.10">
    <property type="entry name" value="Bira Bifunctional Protein, Domain 2"/>
    <property type="match status" value="1"/>
</dbReference>
<keyword evidence="3" id="KW-0067">ATP-binding</keyword>
<evidence type="ECO:0000256" key="6">
    <source>
        <dbReference type="SAM" id="Coils"/>
    </source>
</evidence>
<keyword evidence="6" id="KW-0175">Coiled coil</keyword>
<feature type="coiled-coil region" evidence="6">
    <location>
        <begin position="361"/>
        <end position="398"/>
    </location>
</feature>
<dbReference type="GO" id="GO:0006421">
    <property type="term" value="P:asparaginyl-tRNA aminoacylation"/>
    <property type="evidence" value="ECO:0007669"/>
    <property type="project" value="TreeGrafter"/>
</dbReference>
<keyword evidence="4" id="KW-0648">Protein biosynthesis</keyword>
<dbReference type="Proteomes" id="UP000652761">
    <property type="component" value="Unassembled WGS sequence"/>
</dbReference>
<dbReference type="PANTHER" id="PTHR22594:SF36">
    <property type="entry name" value="ASPARAGINE--TRNA LIGASE, CYTOPLASMIC 2"/>
    <property type="match status" value="1"/>
</dbReference>
<dbReference type="PANTHER" id="PTHR22594">
    <property type="entry name" value="ASPARTYL/LYSYL-TRNA SYNTHETASE"/>
    <property type="match status" value="1"/>
</dbReference>
<organism evidence="9 10">
    <name type="scientific">Colocasia esculenta</name>
    <name type="common">Wild taro</name>
    <name type="synonym">Arum esculentum</name>
    <dbReference type="NCBI Taxonomy" id="4460"/>
    <lineage>
        <taxon>Eukaryota</taxon>
        <taxon>Viridiplantae</taxon>
        <taxon>Streptophyta</taxon>
        <taxon>Embryophyta</taxon>
        <taxon>Tracheophyta</taxon>
        <taxon>Spermatophyta</taxon>
        <taxon>Magnoliopsida</taxon>
        <taxon>Liliopsida</taxon>
        <taxon>Araceae</taxon>
        <taxon>Aroideae</taxon>
        <taxon>Colocasieae</taxon>
        <taxon>Colocasia</taxon>
    </lineage>
</organism>
<dbReference type="AlphaFoldDB" id="A0A843TIA0"/>
<evidence type="ECO:0000256" key="1">
    <source>
        <dbReference type="ARBA" id="ARBA00022598"/>
    </source>
</evidence>
<evidence type="ECO:0000256" key="7">
    <source>
        <dbReference type="SAM" id="MobiDB-lite"/>
    </source>
</evidence>
<evidence type="ECO:0000313" key="9">
    <source>
        <dbReference type="EMBL" id="MQL68850.1"/>
    </source>
</evidence>
<protein>
    <recommendedName>
        <fullName evidence="8">Aminoacyl-tRNA synthetase class II (D/K/N) domain-containing protein</fullName>
    </recommendedName>
</protein>
<evidence type="ECO:0000313" key="10">
    <source>
        <dbReference type="Proteomes" id="UP000652761"/>
    </source>
</evidence>
<keyword evidence="5" id="KW-0030">Aminoacyl-tRNA synthetase</keyword>
<name>A0A843TIA0_COLES</name>
<dbReference type="SUPFAM" id="SSF55681">
    <property type="entry name" value="Class II aaRS and biotin synthetases"/>
    <property type="match status" value="1"/>
</dbReference>
<keyword evidence="2" id="KW-0547">Nucleotide-binding</keyword>
<keyword evidence="1" id="KW-0436">Ligase</keyword>
<proteinExistence type="predicted"/>
<dbReference type="EMBL" id="NMUH01000023">
    <property type="protein sequence ID" value="MQL68850.1"/>
    <property type="molecule type" value="Genomic_DNA"/>
</dbReference>
<keyword evidence="10" id="KW-1185">Reference proteome</keyword>
<comment type="caution">
    <text evidence="9">The sequence shown here is derived from an EMBL/GenBank/DDBJ whole genome shotgun (WGS) entry which is preliminary data.</text>
</comment>
<evidence type="ECO:0000256" key="3">
    <source>
        <dbReference type="ARBA" id="ARBA00022840"/>
    </source>
</evidence>
<evidence type="ECO:0000256" key="2">
    <source>
        <dbReference type="ARBA" id="ARBA00022741"/>
    </source>
</evidence>
<reference evidence="9" key="1">
    <citation type="submission" date="2017-07" db="EMBL/GenBank/DDBJ databases">
        <title>Taro Niue Genome Assembly and Annotation.</title>
        <authorList>
            <person name="Atibalentja N."/>
            <person name="Keating K."/>
            <person name="Fields C.J."/>
        </authorList>
    </citation>
    <scope>NUCLEOTIDE SEQUENCE</scope>
    <source>
        <strain evidence="9">Niue_2</strain>
        <tissue evidence="9">Leaf</tissue>
    </source>
</reference>
<accession>A0A843TIA0</accession>
<sequence>MAAALRGLLGKPLRSCRSLHHPRPPAVGRPAGCRTCGPRIDTDKAYKSKTRSMAAQPEDGGVAGNEHRQKREREWELGHSSSGVLMSKYSKRVALSTILCASSDGARGLEGQRVVVGGWVKSCKHKEAGAKKQLPPKPPCVPVVSRDVTCSEVLITRLPFLRPLVRLFLPVGGSASGPPAFQKPDSGSDDNEALPAVTCLKINDGSCVRNLQVLIDSSISVNAQVTVGASILVEGVLRLQSTPAKYLMDLVAEKLIHVGLSDPHKYPFAKKQLPLESSRLYPHLRPRTTTVASITRIRNGLSTATNAFFQANGFLHVQMPVITTTSHFGEGPERFQVTTLLKNTNKSKEIGRKNDEALINLDVVRAAIKDKSRRIDELKRSNSNREALAIALEDLKKANELAFQLEMSQTSNSGASLKIEKVDFSKDFFSQPAYLSVSAGLHLESYACALSSVYTFGPVFQAKTSESTKDLAEMWMVEAELAFSELEVCDWFYWMLDTCFYATQNSNLDVMNCTEDYLKFLCQWILENCLDDLRFSSKRIDKSCINRLQCVATSTFKRITYREAVDALKTVTHKTFKTQIKWGIHMSEEHENYLVDEIYKCPIIVYDYPKELRPFYVHLKDDGKTVSAFDVIVPKVGVLVRGSQKEERIDAISARIDELGLPRQHYEWYLELRRHGTIKHSSFSLGFENMVMFATGIGDARDVIPFPRFSGNAVA</sequence>
<dbReference type="GO" id="GO:0004816">
    <property type="term" value="F:asparagine-tRNA ligase activity"/>
    <property type="evidence" value="ECO:0007669"/>
    <property type="project" value="TreeGrafter"/>
</dbReference>
<dbReference type="InterPro" id="IPR004364">
    <property type="entry name" value="Aa-tRNA-synt_II"/>
</dbReference>
<feature type="compositionally biased region" description="Basic and acidic residues" evidence="7">
    <location>
        <begin position="65"/>
        <end position="77"/>
    </location>
</feature>
<feature type="region of interest" description="Disordered" evidence="7">
    <location>
        <begin position="14"/>
        <end position="34"/>
    </location>
</feature>
<dbReference type="GO" id="GO:0005524">
    <property type="term" value="F:ATP binding"/>
    <property type="evidence" value="ECO:0007669"/>
    <property type="project" value="UniProtKB-KW"/>
</dbReference>
<evidence type="ECO:0000256" key="5">
    <source>
        <dbReference type="ARBA" id="ARBA00023146"/>
    </source>
</evidence>
<dbReference type="OrthoDB" id="1931232at2759"/>
<dbReference type="Pfam" id="PF00152">
    <property type="entry name" value="tRNA-synt_2"/>
    <property type="match status" value="1"/>
</dbReference>
<feature type="region of interest" description="Disordered" evidence="7">
    <location>
        <begin position="46"/>
        <end position="77"/>
    </location>
</feature>
<dbReference type="GO" id="GO:0005739">
    <property type="term" value="C:mitochondrion"/>
    <property type="evidence" value="ECO:0007669"/>
    <property type="project" value="TreeGrafter"/>
</dbReference>